<evidence type="ECO:0000313" key="3">
    <source>
        <dbReference type="Proteomes" id="UP000838686"/>
    </source>
</evidence>
<accession>A0ABN8GHQ1</accession>
<reference evidence="2" key="1">
    <citation type="submission" date="2022-01" db="EMBL/GenBank/DDBJ databases">
        <authorList>
            <person name="Criscuolo A."/>
        </authorList>
    </citation>
    <scope>NUCLEOTIDE SEQUENCE</scope>
    <source>
        <strain evidence="2">CIP111893</strain>
    </source>
</reference>
<name>A0ABN8GHQ1_9BACL</name>
<feature type="transmembrane region" description="Helical" evidence="1">
    <location>
        <begin position="51"/>
        <end position="74"/>
    </location>
</feature>
<keyword evidence="3" id="KW-1185">Reference proteome</keyword>
<feature type="transmembrane region" description="Helical" evidence="1">
    <location>
        <begin position="167"/>
        <end position="187"/>
    </location>
</feature>
<comment type="caution">
    <text evidence="2">The sequence shown here is derived from an EMBL/GenBank/DDBJ whole genome shotgun (WGS) entry which is preliminary data.</text>
</comment>
<dbReference type="RefSeq" id="WP_236342873.1">
    <property type="nucleotide sequence ID" value="NZ_CAKMMF010000012.1"/>
</dbReference>
<dbReference type="EMBL" id="CAKMMF010000012">
    <property type="protein sequence ID" value="CAH1206443.1"/>
    <property type="molecule type" value="Genomic_DNA"/>
</dbReference>
<protein>
    <recommendedName>
        <fullName evidence="4">DUF4386 domain-containing protein</fullName>
    </recommendedName>
</protein>
<dbReference type="Proteomes" id="UP000838686">
    <property type="component" value="Unassembled WGS sequence"/>
</dbReference>
<feature type="transmembrane region" description="Helical" evidence="1">
    <location>
        <begin position="138"/>
        <end position="158"/>
    </location>
</feature>
<keyword evidence="1" id="KW-0812">Transmembrane</keyword>
<evidence type="ECO:0000313" key="2">
    <source>
        <dbReference type="EMBL" id="CAH1206443.1"/>
    </source>
</evidence>
<keyword evidence="1" id="KW-1133">Transmembrane helix</keyword>
<organism evidence="2 3">
    <name type="scientific">Paenibacillus plantiphilus</name>
    <dbReference type="NCBI Taxonomy" id="2905650"/>
    <lineage>
        <taxon>Bacteria</taxon>
        <taxon>Bacillati</taxon>
        <taxon>Bacillota</taxon>
        <taxon>Bacilli</taxon>
        <taxon>Bacillales</taxon>
        <taxon>Paenibacillaceae</taxon>
        <taxon>Paenibacillus</taxon>
    </lineage>
</organism>
<sequence>MTINKRTERTVAVLFLLATVAFMTGSGLIDSVLNQPDYLSHLYPNRMKVTIGLFLELLNSAAVVGIAILMLPILKQHNQPIAYGYLSSRIIESVLLIGGTICPILLVALSKQYISDGGAANSHFPIIGDLILVAQNNAFELAMIALSLGSLMFCYLLYRTRLIPRTLSLLGLVGYMALLFSSCLSIIGLDPGMLLFIPGGLFELIFPIWLIVKGFVPRSDGSN</sequence>
<evidence type="ECO:0000256" key="1">
    <source>
        <dbReference type="SAM" id="Phobius"/>
    </source>
</evidence>
<proteinExistence type="predicted"/>
<keyword evidence="1" id="KW-0472">Membrane</keyword>
<feature type="transmembrane region" description="Helical" evidence="1">
    <location>
        <begin position="94"/>
        <end position="114"/>
    </location>
</feature>
<evidence type="ECO:0008006" key="4">
    <source>
        <dbReference type="Google" id="ProtNLM"/>
    </source>
</evidence>
<feature type="transmembrane region" description="Helical" evidence="1">
    <location>
        <begin position="193"/>
        <end position="212"/>
    </location>
</feature>
<dbReference type="InterPro" id="IPR025495">
    <property type="entry name" value="DUF4386"/>
</dbReference>
<dbReference type="Pfam" id="PF14329">
    <property type="entry name" value="DUF4386"/>
    <property type="match status" value="1"/>
</dbReference>
<gene>
    <name evidence="2" type="ORF">PAECIP111893_02556</name>
</gene>